<dbReference type="NCBIfam" id="NF006168">
    <property type="entry name" value="PRK08309.1"/>
    <property type="match status" value="1"/>
</dbReference>
<accession>A0A090IYW5</accession>
<evidence type="ECO:0000313" key="2">
    <source>
        <dbReference type="Proteomes" id="UP000040576"/>
    </source>
</evidence>
<dbReference type="EMBL" id="CCRF01000052">
    <property type="protein sequence ID" value="CEE01628.1"/>
    <property type="molecule type" value="Genomic_DNA"/>
</dbReference>
<dbReference type="AlphaFoldDB" id="A0A090IYW5"/>
<dbReference type="SUPFAM" id="SSF51735">
    <property type="entry name" value="NAD(P)-binding Rossmann-fold domains"/>
    <property type="match status" value="1"/>
</dbReference>
<protein>
    <recommendedName>
        <fullName evidence="3">Short-chain dehydrogenase</fullName>
    </recommendedName>
</protein>
<evidence type="ECO:0008006" key="3">
    <source>
        <dbReference type="Google" id="ProtNLM"/>
    </source>
</evidence>
<sequence length="181" mass="20493">MKHALIIGGTGMLAGVTIWLNETGYFTTVLARNQEGFSQLVKQLPSRHQFISLDYKNTGDLKNKLWDTINNNGKIDLVIAWIHLDAPEAIPTILSVIAQNQKENFQFFHIKGSSYRLKIGSNPFHLPENCVYHDVQLGFKLEGNRARWLTHEEICAGVITAIQTGKDHTIVGQLEPWEMRP</sequence>
<dbReference type="Proteomes" id="UP000040576">
    <property type="component" value="Unassembled WGS sequence"/>
</dbReference>
<evidence type="ECO:0000313" key="1">
    <source>
        <dbReference type="EMBL" id="CEE01628.1"/>
    </source>
</evidence>
<proteinExistence type="predicted"/>
<keyword evidence="2" id="KW-1185">Reference proteome</keyword>
<dbReference type="InterPro" id="IPR036291">
    <property type="entry name" value="NAD(P)-bd_dom_sf"/>
</dbReference>
<dbReference type="RefSeq" id="WP_034770208.1">
    <property type="nucleotide sequence ID" value="NZ_CCRF01000052.1"/>
</dbReference>
<reference evidence="1 2" key="1">
    <citation type="submission" date="2014-07" db="EMBL/GenBank/DDBJ databases">
        <authorList>
            <person name="Wibberg Daniel"/>
        </authorList>
    </citation>
    <scope>NUCLEOTIDE SEQUENCE [LARGE SCALE GENOMIC DNA]</scope>
</reference>
<name>A0A090IYW5_9BACI</name>
<organism evidence="1 2">
    <name type="scientific">Caldibacillus thermoamylovorans</name>
    <dbReference type="NCBI Taxonomy" id="35841"/>
    <lineage>
        <taxon>Bacteria</taxon>
        <taxon>Bacillati</taxon>
        <taxon>Bacillota</taxon>
        <taxon>Bacilli</taxon>
        <taxon>Bacillales</taxon>
        <taxon>Bacillaceae</taxon>
        <taxon>Caldibacillus</taxon>
    </lineage>
</organism>
<gene>
    <name evidence="1" type="ORF">BT1A1_1802</name>
</gene>